<evidence type="ECO:0000313" key="2">
    <source>
        <dbReference type="Proteomes" id="UP001152320"/>
    </source>
</evidence>
<proteinExistence type="predicted"/>
<dbReference type="Proteomes" id="UP001152320">
    <property type="component" value="Chromosome 20"/>
</dbReference>
<comment type="caution">
    <text evidence="1">The sequence shown here is derived from an EMBL/GenBank/DDBJ whole genome shotgun (WGS) entry which is preliminary data.</text>
</comment>
<accession>A0A9Q0YJ04</accession>
<gene>
    <name evidence="1" type="ORF">HOLleu_37256</name>
</gene>
<evidence type="ECO:0000313" key="1">
    <source>
        <dbReference type="EMBL" id="KAJ8022376.1"/>
    </source>
</evidence>
<reference evidence="1" key="1">
    <citation type="submission" date="2021-10" db="EMBL/GenBank/DDBJ databases">
        <title>Tropical sea cucumber genome reveals ecological adaptation and Cuvierian tubules defense mechanism.</title>
        <authorList>
            <person name="Chen T."/>
        </authorList>
    </citation>
    <scope>NUCLEOTIDE SEQUENCE</scope>
    <source>
        <strain evidence="1">Nanhai2018</strain>
        <tissue evidence="1">Muscle</tissue>
    </source>
</reference>
<organism evidence="1 2">
    <name type="scientific">Holothuria leucospilota</name>
    <name type="common">Black long sea cucumber</name>
    <name type="synonym">Mertensiothuria leucospilota</name>
    <dbReference type="NCBI Taxonomy" id="206669"/>
    <lineage>
        <taxon>Eukaryota</taxon>
        <taxon>Metazoa</taxon>
        <taxon>Echinodermata</taxon>
        <taxon>Eleutherozoa</taxon>
        <taxon>Echinozoa</taxon>
        <taxon>Holothuroidea</taxon>
        <taxon>Aspidochirotacea</taxon>
        <taxon>Aspidochirotida</taxon>
        <taxon>Holothuriidae</taxon>
        <taxon>Holothuria</taxon>
    </lineage>
</organism>
<sequence length="94" mass="10795">MPKVRLFNIYTAITRTIAVYVILQLQVITHMYITRGLCCFIPQVALPLRQRLLSLPKIGWKTVSATMSYSITERGAPNSLDYRAYFKKCIQHGC</sequence>
<keyword evidence="2" id="KW-1185">Reference proteome</keyword>
<dbReference type="EMBL" id="JAIZAY010000020">
    <property type="protein sequence ID" value="KAJ8022376.1"/>
    <property type="molecule type" value="Genomic_DNA"/>
</dbReference>
<protein>
    <submittedName>
        <fullName evidence="1">Uncharacterized protein</fullName>
    </submittedName>
</protein>
<dbReference type="OrthoDB" id="1608002at2759"/>
<dbReference type="AlphaFoldDB" id="A0A9Q0YJ04"/>
<name>A0A9Q0YJ04_HOLLE</name>